<dbReference type="Pfam" id="PF00076">
    <property type="entry name" value="RRM_1"/>
    <property type="match status" value="1"/>
</dbReference>
<dbReference type="Gene3D" id="3.30.70.330">
    <property type="match status" value="1"/>
</dbReference>
<keyword evidence="2" id="KW-0677">Repeat</keyword>
<proteinExistence type="predicted"/>
<dbReference type="Pfam" id="PF08075">
    <property type="entry name" value="NOPS"/>
    <property type="match status" value="1"/>
</dbReference>
<reference evidence="6" key="4">
    <citation type="submission" date="2025-08" db="UniProtKB">
        <authorList>
            <consortium name="Ensembl"/>
        </authorList>
    </citation>
    <scope>IDENTIFICATION</scope>
</reference>
<dbReference type="GO" id="GO:0003723">
    <property type="term" value="F:RNA binding"/>
    <property type="evidence" value="ECO:0007669"/>
    <property type="project" value="UniProtKB-UniRule"/>
</dbReference>
<reference evidence="6 7" key="2">
    <citation type="journal article" date="2018" name="Annu Rev Anim Biosci">
        <title>Bat Biology, Genomes, and the Bat1K Project: To Generate Chromosome-Level Genomes for All Living Bat Species.</title>
        <authorList>
            <person name="Teeling E.C."/>
            <person name="Vernes S.C."/>
            <person name="Davalos L.M."/>
            <person name="Ray D.A."/>
            <person name="Gilbert M.T.P."/>
            <person name="Myers E."/>
        </authorList>
    </citation>
    <scope>NUCLEOTIDE SEQUENCE</scope>
</reference>
<evidence type="ECO:0000256" key="3">
    <source>
        <dbReference type="ARBA" id="ARBA00022884"/>
    </source>
</evidence>
<keyword evidence="3 4" id="KW-0694">RNA-binding</keyword>
<dbReference type="InterPro" id="IPR012975">
    <property type="entry name" value="NOPS"/>
</dbReference>
<dbReference type="InterPro" id="IPR035979">
    <property type="entry name" value="RBD_domain_sf"/>
</dbReference>
<evidence type="ECO:0000256" key="2">
    <source>
        <dbReference type="ARBA" id="ARBA00022737"/>
    </source>
</evidence>
<comment type="subcellular location">
    <subcellularLocation>
        <location evidence="1">Nucleus speckle</location>
    </subcellularLocation>
</comment>
<evidence type="ECO:0000313" key="6">
    <source>
        <dbReference type="Ensembl" id="ENSRFEP00010004471.1"/>
    </source>
</evidence>
<feature type="domain" description="RRM" evidence="5">
    <location>
        <begin position="13"/>
        <end position="94"/>
    </location>
</feature>
<dbReference type="InterPro" id="IPR000504">
    <property type="entry name" value="RRM_dom"/>
</dbReference>
<name>A0A671DU75_RHIFE</name>
<reference evidence="6 7" key="1">
    <citation type="journal article" date="2015" name="Annu Rev Anim Biosci">
        <title>The Genome 10K Project: a way forward.</title>
        <authorList>
            <person name="Koepfli K.P."/>
            <person name="Paten B."/>
            <person name="O'Brien S.J."/>
            <person name="Koepfli K.P."/>
            <person name="Paten B."/>
            <person name="Antunes A."/>
            <person name="Belov K."/>
            <person name="Bustamante C."/>
            <person name="Castoe T.A."/>
            <person name="Clawson H."/>
            <person name="Crawford A.J."/>
            <person name="Diekhans M."/>
            <person name="Distel D."/>
            <person name="Durbin R."/>
            <person name="Earl D."/>
            <person name="Fujita M.K."/>
            <person name="Gamble T."/>
            <person name="Georges A."/>
            <person name="Gemmell N."/>
            <person name="Gilbert M.T."/>
            <person name="Graves J.M."/>
            <person name="Green R.E."/>
            <person name="Hickey G."/>
            <person name="Jarvis E.D."/>
            <person name="Johnson W."/>
            <person name="Komissarov A."/>
            <person name="Korf I."/>
            <person name="Kuhn R."/>
            <person name="Larkin D.M."/>
            <person name="Lewin H."/>
            <person name="Lopez J.V."/>
            <person name="Ma J."/>
            <person name="Marques-Bonet T."/>
            <person name="Miller W."/>
            <person name="Murphy R."/>
            <person name="Pevzner P."/>
            <person name="Shapiro B."/>
            <person name="Steiner C."/>
            <person name="Tamazian G."/>
            <person name="Venkatesh B."/>
            <person name="Wang J."/>
            <person name="Wayne R."/>
            <person name="Wiley E."/>
            <person name="Yang H."/>
            <person name="Zhang G."/>
            <person name="Haussler D."/>
            <person name="Ryder O."/>
            <person name="O'Brien S.J."/>
        </authorList>
    </citation>
    <scope>NUCLEOTIDE SEQUENCE</scope>
</reference>
<protein>
    <recommendedName>
        <fullName evidence="5">RRM domain-containing protein</fullName>
    </recommendedName>
</protein>
<dbReference type="Proteomes" id="UP000472240">
    <property type="component" value="Chromosome 4"/>
</dbReference>
<sequence length="161" mass="18585">MKQLCVRFACHSTSFMVRNLLQYVSNELLEEGFSVFSQVERAVVIVDHRGRPSEKGIVEFSGKSAARKALDRCSEGSFLLTTFPRPVTVEPIDQLDDEEGIPKKLVIKNQQFHKEREQSPRFAQPVSFEYEYAMRWKALIEMKKEQQDQVDRSRGQGRGCI</sequence>
<dbReference type="Gene3D" id="6.10.250.1170">
    <property type="match status" value="1"/>
</dbReference>
<dbReference type="SUPFAM" id="SSF54928">
    <property type="entry name" value="RNA-binding domain, RBD"/>
    <property type="match status" value="1"/>
</dbReference>
<accession>A0A671DU75</accession>
<dbReference type="OMA" id="DENMCIY"/>
<reference evidence="7" key="3">
    <citation type="submission" date="2018-12" db="EMBL/GenBank/DDBJ databases">
        <title>G10K-VGP greater horseshoe bat female genome, primary haplotype.</title>
        <authorList>
            <person name="Teeling E."/>
            <person name="Myers G."/>
            <person name="Vernes S."/>
            <person name="Pippel M."/>
            <person name="Winkler S."/>
            <person name="Fedrigo O."/>
            <person name="Rhie A."/>
            <person name="Koren S."/>
            <person name="Phillippy A."/>
            <person name="Lewin H."/>
            <person name="Damas J."/>
            <person name="Howe K."/>
            <person name="Mountcastle J."/>
            <person name="Jarvis E.D."/>
        </authorList>
    </citation>
    <scope>NUCLEOTIDE SEQUENCE [LARGE SCALE GENOMIC DNA]</scope>
</reference>
<dbReference type="SMART" id="SM00360">
    <property type="entry name" value="RRM"/>
    <property type="match status" value="1"/>
</dbReference>
<dbReference type="FunFam" id="3.30.70.330:FF:000043">
    <property type="entry name" value="paraspeckle component 1 isoform X1"/>
    <property type="match status" value="1"/>
</dbReference>
<dbReference type="GO" id="GO:0016607">
    <property type="term" value="C:nuclear speck"/>
    <property type="evidence" value="ECO:0007669"/>
    <property type="project" value="UniProtKB-SubCell"/>
</dbReference>
<keyword evidence="7" id="KW-1185">Reference proteome</keyword>
<dbReference type="Ensembl" id="ENSRFET00010004897.1">
    <property type="protein sequence ID" value="ENSRFEP00010004471.1"/>
    <property type="gene ID" value="ENSRFEG00010003122.1"/>
</dbReference>
<evidence type="ECO:0000313" key="7">
    <source>
        <dbReference type="Proteomes" id="UP000472240"/>
    </source>
</evidence>
<dbReference type="PROSITE" id="PS50102">
    <property type="entry name" value="RRM"/>
    <property type="match status" value="1"/>
</dbReference>
<evidence type="ECO:0000256" key="4">
    <source>
        <dbReference type="PROSITE-ProRule" id="PRU00176"/>
    </source>
</evidence>
<organism evidence="6 7">
    <name type="scientific">Rhinolophus ferrumequinum</name>
    <name type="common">Greater horseshoe bat</name>
    <dbReference type="NCBI Taxonomy" id="59479"/>
    <lineage>
        <taxon>Eukaryota</taxon>
        <taxon>Metazoa</taxon>
        <taxon>Chordata</taxon>
        <taxon>Craniata</taxon>
        <taxon>Vertebrata</taxon>
        <taxon>Euteleostomi</taxon>
        <taxon>Mammalia</taxon>
        <taxon>Eutheria</taxon>
        <taxon>Laurasiatheria</taxon>
        <taxon>Chiroptera</taxon>
        <taxon>Yinpterochiroptera</taxon>
        <taxon>Rhinolophoidea</taxon>
        <taxon>Rhinolophidae</taxon>
        <taxon>Rhinolophinae</taxon>
        <taxon>Rhinolophus</taxon>
    </lineage>
</organism>
<dbReference type="PANTHER" id="PTHR23189">
    <property type="entry name" value="RNA RECOGNITION MOTIF-CONTAINING"/>
    <property type="match status" value="1"/>
</dbReference>
<dbReference type="GeneTree" id="ENSGT00940000154442"/>
<evidence type="ECO:0000259" key="5">
    <source>
        <dbReference type="PROSITE" id="PS50102"/>
    </source>
</evidence>
<dbReference type="InParanoid" id="A0A671DU75"/>
<reference evidence="6" key="5">
    <citation type="submission" date="2025-09" db="UniProtKB">
        <authorList>
            <consortium name="Ensembl"/>
        </authorList>
    </citation>
    <scope>IDENTIFICATION</scope>
</reference>
<dbReference type="InterPro" id="IPR012677">
    <property type="entry name" value="Nucleotide-bd_a/b_plait_sf"/>
</dbReference>
<evidence type="ECO:0000256" key="1">
    <source>
        <dbReference type="ARBA" id="ARBA00004324"/>
    </source>
</evidence>
<dbReference type="AlphaFoldDB" id="A0A671DU75"/>